<name>A7VP10_9FIRM</name>
<organism evidence="1 2">
    <name type="scientific">[Clostridium] leptum DSM 753</name>
    <dbReference type="NCBI Taxonomy" id="428125"/>
    <lineage>
        <taxon>Bacteria</taxon>
        <taxon>Bacillati</taxon>
        <taxon>Bacillota</taxon>
        <taxon>Clostridia</taxon>
        <taxon>Eubacteriales</taxon>
        <taxon>Oscillospiraceae</taxon>
        <taxon>Oscillospiraceae incertae sedis</taxon>
    </lineage>
</organism>
<dbReference type="AlphaFoldDB" id="A7VP10"/>
<evidence type="ECO:0000313" key="1">
    <source>
        <dbReference type="EMBL" id="EDO62889.1"/>
    </source>
</evidence>
<evidence type="ECO:0000313" key="2">
    <source>
        <dbReference type="Proteomes" id="UP000003490"/>
    </source>
</evidence>
<reference evidence="1 2" key="2">
    <citation type="submission" date="2007-08" db="EMBL/GenBank/DDBJ databases">
        <authorList>
            <person name="Fulton L."/>
            <person name="Clifton S."/>
            <person name="Fulton B."/>
            <person name="Xu J."/>
            <person name="Minx P."/>
            <person name="Pepin K.H."/>
            <person name="Johnson M."/>
            <person name="Thiruvilangam P."/>
            <person name="Bhonagiri V."/>
            <person name="Nash W.E."/>
            <person name="Wang C."/>
            <person name="Mardis E.R."/>
            <person name="Wilson R.K."/>
        </authorList>
    </citation>
    <scope>NUCLEOTIDE SEQUENCE [LARGE SCALE GENOMIC DNA]</scope>
    <source>
        <strain evidence="1 2">DSM 753</strain>
    </source>
</reference>
<dbReference type="EMBL" id="ABCB02000011">
    <property type="protein sequence ID" value="EDO62889.1"/>
    <property type="molecule type" value="Genomic_DNA"/>
</dbReference>
<sequence length="34" mass="3691">MSKGRSAGRYMASSASLIRFAGTLSRMTGRWLSP</sequence>
<gene>
    <name evidence="1" type="ORF">CLOLEP_00285</name>
</gene>
<reference evidence="1 2" key="1">
    <citation type="submission" date="2007-08" db="EMBL/GenBank/DDBJ databases">
        <title>Draft genome sequence of Clostridium leptum (DSM 753).</title>
        <authorList>
            <person name="Sudarsanam P."/>
            <person name="Ley R."/>
            <person name="Guruge J."/>
            <person name="Turnbaugh P.J."/>
            <person name="Mahowald M."/>
            <person name="Liep D."/>
            <person name="Gordon J."/>
        </authorList>
    </citation>
    <scope>NUCLEOTIDE SEQUENCE [LARGE SCALE GENOMIC DNA]</scope>
    <source>
        <strain evidence="1 2">DSM 753</strain>
    </source>
</reference>
<dbReference type="HOGENOM" id="CLU_3373015_0_0_9"/>
<accession>A7VP10</accession>
<dbReference type="Proteomes" id="UP000003490">
    <property type="component" value="Unassembled WGS sequence"/>
</dbReference>
<protein>
    <submittedName>
        <fullName evidence="1">Uncharacterized protein</fullName>
    </submittedName>
</protein>
<proteinExistence type="predicted"/>
<comment type="caution">
    <text evidence="1">The sequence shown here is derived from an EMBL/GenBank/DDBJ whole genome shotgun (WGS) entry which is preliminary data.</text>
</comment>